<dbReference type="SUPFAM" id="SSF81383">
    <property type="entry name" value="F-box domain"/>
    <property type="match status" value="1"/>
</dbReference>
<dbReference type="Pfam" id="PF07734">
    <property type="entry name" value="FBA_1"/>
    <property type="match status" value="1"/>
</dbReference>
<organism evidence="2 3">
    <name type="scientific">Rhododendron griersonianum</name>
    <dbReference type="NCBI Taxonomy" id="479676"/>
    <lineage>
        <taxon>Eukaryota</taxon>
        <taxon>Viridiplantae</taxon>
        <taxon>Streptophyta</taxon>
        <taxon>Embryophyta</taxon>
        <taxon>Tracheophyta</taxon>
        <taxon>Spermatophyta</taxon>
        <taxon>Magnoliopsida</taxon>
        <taxon>eudicotyledons</taxon>
        <taxon>Gunneridae</taxon>
        <taxon>Pentapetalae</taxon>
        <taxon>asterids</taxon>
        <taxon>Ericales</taxon>
        <taxon>Ericaceae</taxon>
        <taxon>Ericoideae</taxon>
        <taxon>Rhodoreae</taxon>
        <taxon>Rhododendron</taxon>
    </lineage>
</organism>
<evidence type="ECO:0000313" key="3">
    <source>
        <dbReference type="Proteomes" id="UP000823749"/>
    </source>
</evidence>
<dbReference type="InterPro" id="IPR036047">
    <property type="entry name" value="F-box-like_dom_sf"/>
</dbReference>
<dbReference type="InterPro" id="IPR050796">
    <property type="entry name" value="SCF_F-box_component"/>
</dbReference>
<gene>
    <name evidence="2" type="ORF">RHGRI_011689</name>
</gene>
<dbReference type="EMBL" id="JACTNZ010000004">
    <property type="protein sequence ID" value="KAG5553904.1"/>
    <property type="molecule type" value="Genomic_DNA"/>
</dbReference>
<dbReference type="CDD" id="cd22157">
    <property type="entry name" value="F-box_AtFBW1-like"/>
    <property type="match status" value="1"/>
</dbReference>
<dbReference type="NCBIfam" id="TIGR01640">
    <property type="entry name" value="F_box_assoc_1"/>
    <property type="match status" value="1"/>
</dbReference>
<dbReference type="InterPro" id="IPR001810">
    <property type="entry name" value="F-box_dom"/>
</dbReference>
<keyword evidence="3" id="KW-1185">Reference proteome</keyword>
<evidence type="ECO:0000313" key="2">
    <source>
        <dbReference type="EMBL" id="KAG5553904.1"/>
    </source>
</evidence>
<dbReference type="PANTHER" id="PTHR31672:SF10">
    <property type="entry name" value="F-BOX DOMAIN-CONTAINING PROTEIN"/>
    <property type="match status" value="1"/>
</dbReference>
<dbReference type="AlphaFoldDB" id="A0AAV6KNR7"/>
<dbReference type="Pfam" id="PF00646">
    <property type="entry name" value="F-box"/>
    <property type="match status" value="1"/>
</dbReference>
<reference evidence="2" key="1">
    <citation type="submission" date="2020-08" db="EMBL/GenBank/DDBJ databases">
        <title>Plant Genome Project.</title>
        <authorList>
            <person name="Zhang R.-G."/>
        </authorList>
    </citation>
    <scope>NUCLEOTIDE SEQUENCE</scope>
    <source>
        <strain evidence="2">WSP0</strain>
        <tissue evidence="2">Leaf</tissue>
    </source>
</reference>
<dbReference type="InterPro" id="IPR006527">
    <property type="entry name" value="F-box-assoc_dom_typ1"/>
</dbReference>
<name>A0AAV6KNR7_9ERIC</name>
<dbReference type="PROSITE" id="PS50181">
    <property type="entry name" value="FBOX"/>
    <property type="match status" value="1"/>
</dbReference>
<comment type="caution">
    <text evidence="2">The sequence shown here is derived from an EMBL/GenBank/DDBJ whole genome shotgun (WGS) entry which is preliminary data.</text>
</comment>
<dbReference type="InterPro" id="IPR017451">
    <property type="entry name" value="F-box-assoc_interact_dom"/>
</dbReference>
<accession>A0AAV6KNR7</accession>
<feature type="domain" description="F-box" evidence="1">
    <location>
        <begin position="9"/>
        <end position="61"/>
    </location>
</feature>
<dbReference type="PANTHER" id="PTHR31672">
    <property type="entry name" value="BNACNNG10540D PROTEIN"/>
    <property type="match status" value="1"/>
</dbReference>
<evidence type="ECO:0000259" key="1">
    <source>
        <dbReference type="PROSITE" id="PS50181"/>
    </source>
</evidence>
<sequence length="384" mass="43105">MDGGGDLTATSFNDLPADVVMDILSRLPAKTLIRFSSVRKSFYSLIRTPIFISKHLHFHSFNTSHLLIVPQNLSSGNPCSLLCDNDTNTRQATFDLPPKTKTPTAEVLGSSNGLVSIVDRFGLQQAVYLWNPSICRYKTLPPSCFSEQLKNWSTYAVIGFGFCEFDSDYKVVRVVYRPDCGNFMGKVKPEVEVYSLKKDSWSKVAGIVVPRVAESGSVAFANGGVHWLAAKKILTAFEVILVFDLKDEVFRELGLPKKLVKVFEERAMGLVSFHIKEFGGSVSLFVNCFPSDESCSVWWMKEYGNAKSWTKQFTVVLPHGKVDRVFVFTKSGKIIAETYDRKLVSYDPEKENVQDIVLGDGRFGALGTFTESLVMLERRKRTFF</sequence>
<dbReference type="SMART" id="SM00256">
    <property type="entry name" value="FBOX"/>
    <property type="match status" value="1"/>
</dbReference>
<dbReference type="Proteomes" id="UP000823749">
    <property type="component" value="Chromosome 4"/>
</dbReference>
<dbReference type="Gene3D" id="1.20.1280.50">
    <property type="match status" value="1"/>
</dbReference>
<proteinExistence type="predicted"/>
<protein>
    <recommendedName>
        <fullName evidence="1">F-box domain-containing protein</fullName>
    </recommendedName>
</protein>